<dbReference type="Gene3D" id="3.40.250.10">
    <property type="entry name" value="Rhodanese-like domain"/>
    <property type="match status" value="1"/>
</dbReference>
<gene>
    <name evidence="2" type="ORF">JW498_20415</name>
</gene>
<accession>A0ABS2WDE6</accession>
<protein>
    <submittedName>
        <fullName evidence="2">Thiosulfate sulfurtransferase GlpE</fullName>
    </submittedName>
</protein>
<dbReference type="InterPro" id="IPR050229">
    <property type="entry name" value="GlpE_sulfurtransferase"/>
</dbReference>
<name>A0ABS2WDE6_9GAMM</name>
<evidence type="ECO:0000313" key="2">
    <source>
        <dbReference type="EMBL" id="MBN0989732.1"/>
    </source>
</evidence>
<dbReference type="RefSeq" id="WP_205210863.1">
    <property type="nucleotide sequence ID" value="NZ_JAFFZO010000019.1"/>
</dbReference>
<proteinExistence type="predicted"/>
<dbReference type="Pfam" id="PF00581">
    <property type="entry name" value="Rhodanese"/>
    <property type="match status" value="1"/>
</dbReference>
<dbReference type="PANTHER" id="PTHR43031">
    <property type="entry name" value="FAD-DEPENDENT OXIDOREDUCTASE"/>
    <property type="match status" value="1"/>
</dbReference>
<dbReference type="InterPro" id="IPR036873">
    <property type="entry name" value="Rhodanese-like_dom_sf"/>
</dbReference>
<dbReference type="CDD" id="cd01444">
    <property type="entry name" value="GlpE_ST"/>
    <property type="match status" value="1"/>
</dbReference>
<comment type="caution">
    <text evidence="2">The sequence shown here is derived from an EMBL/GenBank/DDBJ whole genome shotgun (WGS) entry which is preliminary data.</text>
</comment>
<dbReference type="InterPro" id="IPR023695">
    <property type="entry name" value="Thiosulf_sulfurTrfase"/>
</dbReference>
<dbReference type="InterPro" id="IPR001763">
    <property type="entry name" value="Rhodanese-like_dom"/>
</dbReference>
<dbReference type="SUPFAM" id="SSF52821">
    <property type="entry name" value="Rhodanese/Cell cycle control phosphatase"/>
    <property type="match status" value="1"/>
</dbReference>
<dbReference type="PROSITE" id="PS50206">
    <property type="entry name" value="RHODANESE_3"/>
    <property type="match status" value="1"/>
</dbReference>
<dbReference type="EMBL" id="JAFFZP010000050">
    <property type="protein sequence ID" value="MBN0989732.1"/>
    <property type="molecule type" value="Genomic_DNA"/>
</dbReference>
<evidence type="ECO:0000313" key="3">
    <source>
        <dbReference type="Proteomes" id="UP000760472"/>
    </source>
</evidence>
<dbReference type="PANTHER" id="PTHR43031:SF16">
    <property type="entry name" value="OXIDOREDUCTASE"/>
    <property type="match status" value="1"/>
</dbReference>
<dbReference type="Proteomes" id="UP000760472">
    <property type="component" value="Unassembled WGS sequence"/>
</dbReference>
<evidence type="ECO:0000259" key="1">
    <source>
        <dbReference type="PROSITE" id="PS50206"/>
    </source>
</evidence>
<feature type="domain" description="Rhodanese" evidence="1">
    <location>
        <begin position="17"/>
        <end position="101"/>
    </location>
</feature>
<organism evidence="2 3">
    <name type="scientific">Amphritea pacifica</name>
    <dbReference type="NCBI Taxonomy" id="2811233"/>
    <lineage>
        <taxon>Bacteria</taxon>
        <taxon>Pseudomonadati</taxon>
        <taxon>Pseudomonadota</taxon>
        <taxon>Gammaproteobacteria</taxon>
        <taxon>Oceanospirillales</taxon>
        <taxon>Oceanospirillaceae</taxon>
        <taxon>Amphritea</taxon>
    </lineage>
</organism>
<keyword evidence="3" id="KW-1185">Reference proteome</keyword>
<reference evidence="2 3" key="1">
    <citation type="submission" date="2021-02" db="EMBL/GenBank/DDBJ databases">
        <title>A novel species of genus Amphritea isolated from a fishpond in China.</title>
        <authorList>
            <person name="Lu H."/>
        </authorList>
    </citation>
    <scope>NUCLEOTIDE SEQUENCE [LARGE SCALE GENOMIC DNA]</scope>
    <source>
        <strain evidence="2 3">RP18W</strain>
    </source>
</reference>
<sequence>MTQIQQISIQEAEALLETEDVLLLDSRDQRDYMSSHHPKAMLLGEHNQEHLLMKTSKERPVMVYCYLGHASLEKARMFADFGFKYCYSVEGGFTAWKKQLQQAY</sequence>
<dbReference type="SMART" id="SM00450">
    <property type="entry name" value="RHOD"/>
    <property type="match status" value="1"/>
</dbReference>